<accession>A0A6J5S3N2</accession>
<evidence type="ECO:0000313" key="2">
    <source>
        <dbReference type="Proteomes" id="UP001641549"/>
    </source>
</evidence>
<dbReference type="Proteomes" id="UP001641549">
    <property type="component" value="Chromosome UFOv-RH-23may17-C8087"/>
</dbReference>
<sequence>MNDDLKTAFFKVLMVWIKSCPVDYWQHLLPVLTQDLYFRFFKQMLADLEMDADLAVGLVVEFEAYFCNFETMRKNSSVAYFKAANHDWRLRKDEYKETREYQQYMSAMNEL</sequence>
<proteinExistence type="predicted"/>
<gene>
    <name evidence="1" type="ORF">UFOVP1367_29</name>
</gene>
<dbReference type="EMBL" id="LR797314">
    <property type="protein sequence ID" value="CAB4202649.1"/>
    <property type="molecule type" value="Genomic_DNA"/>
</dbReference>
<reference evidence="1" key="1">
    <citation type="submission" date="2020-05" db="EMBL/GenBank/DDBJ databases">
        <authorList>
            <person name="Chiriac C."/>
            <person name="Salcher M."/>
            <person name="Ghai R."/>
            <person name="Kavagutti S V."/>
        </authorList>
    </citation>
    <scope>NUCLEOTIDE SEQUENCE [LARGE SCALE GENOMIC DNA]</scope>
</reference>
<protein>
    <submittedName>
        <fullName evidence="1">Uncharacterized protein</fullName>
    </submittedName>
</protein>
<name>A0A6J5S3N2_9CAUD</name>
<organism evidence="1 2">
    <name type="scientific">uncultured Caudovirales phage</name>
    <dbReference type="NCBI Taxonomy" id="2100421"/>
    <lineage>
        <taxon>Viruses</taxon>
        <taxon>Duplodnaviria</taxon>
        <taxon>Heunggongvirae</taxon>
        <taxon>Uroviricota</taxon>
        <taxon>Caudoviricetes</taxon>
        <taxon>Peduoviridae</taxon>
        <taxon>Maltschvirus</taxon>
        <taxon>Maltschvirus maltsch</taxon>
    </lineage>
</organism>
<keyword evidence="2" id="KW-1185">Reference proteome</keyword>
<evidence type="ECO:0000313" key="1">
    <source>
        <dbReference type="EMBL" id="CAB4202649.1"/>
    </source>
</evidence>